<feature type="region of interest" description="Disordered" evidence="1">
    <location>
        <begin position="143"/>
        <end position="164"/>
    </location>
</feature>
<evidence type="ECO:0000313" key="2">
    <source>
        <dbReference type="EMBL" id="GHI24466.1"/>
    </source>
</evidence>
<comment type="caution">
    <text evidence="2">The sequence shown here is derived from an EMBL/GenBank/DDBJ whole genome shotgun (WGS) entry which is preliminary data.</text>
</comment>
<evidence type="ECO:0000256" key="1">
    <source>
        <dbReference type="SAM" id="MobiDB-lite"/>
    </source>
</evidence>
<protein>
    <submittedName>
        <fullName evidence="2">Uncharacterized protein</fullName>
    </submittedName>
</protein>
<dbReference type="EMBL" id="BNDW01000058">
    <property type="protein sequence ID" value="GHI24466.1"/>
    <property type="molecule type" value="Genomic_DNA"/>
</dbReference>
<feature type="compositionally biased region" description="Basic residues" evidence="1">
    <location>
        <begin position="154"/>
        <end position="164"/>
    </location>
</feature>
<proteinExistence type="predicted"/>
<organism evidence="2 3">
    <name type="scientific">Streptomyces hydrogenans</name>
    <dbReference type="NCBI Taxonomy" id="1873719"/>
    <lineage>
        <taxon>Bacteria</taxon>
        <taxon>Bacillati</taxon>
        <taxon>Actinomycetota</taxon>
        <taxon>Actinomycetes</taxon>
        <taxon>Kitasatosporales</taxon>
        <taxon>Streptomycetaceae</taxon>
        <taxon>Streptomyces</taxon>
    </lineage>
</organism>
<keyword evidence="3" id="KW-1185">Reference proteome</keyword>
<dbReference type="Proteomes" id="UP001052739">
    <property type="component" value="Unassembled WGS sequence"/>
</dbReference>
<gene>
    <name evidence="2" type="ORF">Shyd_58370</name>
</gene>
<accession>A0ABQ3PHG9</accession>
<reference evidence="2" key="1">
    <citation type="submission" date="2024-05" db="EMBL/GenBank/DDBJ databases">
        <title>Whole genome shotgun sequence of Streptomyces hydrogenans NBRC 13475.</title>
        <authorList>
            <person name="Komaki H."/>
            <person name="Tamura T."/>
        </authorList>
    </citation>
    <scope>NUCLEOTIDE SEQUENCE</scope>
    <source>
        <strain evidence="2">NBRC 13475</strain>
    </source>
</reference>
<name>A0ABQ3PHG9_9ACTN</name>
<sequence>MDPGYEGDQLLEAAVARGVYFEVADALLVSCYEERHMIEDMHHGLLAMEVSHAMDREELRMSKVRSGRCQADPAGGRRALCLRRAVVPRASARGARPVLLTLVRPGLGTLCLIRGAGPAGPVGLTGPAGDAMGQRSLCLAVPGRSSRAGDRHVPGPRRTHPPCV</sequence>
<evidence type="ECO:0000313" key="3">
    <source>
        <dbReference type="Proteomes" id="UP001052739"/>
    </source>
</evidence>